<reference evidence="1 2" key="1">
    <citation type="submission" date="2018-08" db="EMBL/GenBank/DDBJ databases">
        <title>Asswx_1, Complete genome sequences of 3 novel enterobacteria, Pakpunavirus like phages.</title>
        <authorList>
            <person name="Yuan S."/>
            <person name="Ma Y."/>
            <person name="Liu Q."/>
        </authorList>
    </citation>
    <scope>NUCLEOTIDE SEQUENCE [LARGE SCALE GENOMIC DNA]</scope>
</reference>
<dbReference type="EMBL" id="MH791398">
    <property type="protein sequence ID" value="QAX97706.1"/>
    <property type="molecule type" value="Genomic_DNA"/>
</dbReference>
<protein>
    <submittedName>
        <fullName evidence="1">Uncharacterized protein</fullName>
    </submittedName>
</protein>
<gene>
    <name evidence="1" type="ORF">ASswx1_60</name>
</gene>
<sequence>MKKIAQAALNSLARDGFACDGFNHISLPSKELAKCKIALHYTNNLVYDMLVSIGCSETKKSFSFIRDVRTIRSWKDMNSYLEILFKNLNEMV</sequence>
<organism evidence="1 2">
    <name type="scientific">Aeromonas phage Asswx_1</name>
    <dbReference type="NCBI Taxonomy" id="2419739"/>
    <lineage>
        <taxon>Viruses</taxon>
        <taxon>Duplodnaviria</taxon>
        <taxon>Heunggongvirae</taxon>
        <taxon>Uroviricota</taxon>
        <taxon>Caudoviricetes</taxon>
        <taxon>Pantevenvirales</taxon>
        <taxon>Straboviridae</taxon>
        <taxon>Emmerichvirinae</taxon>
        <taxon>Ceceduovirus</taxon>
        <taxon>Ceceduovirus aszj</taxon>
    </lineage>
</organism>
<dbReference type="Proteomes" id="UP000289219">
    <property type="component" value="Segment"/>
</dbReference>
<evidence type="ECO:0000313" key="1">
    <source>
        <dbReference type="EMBL" id="QAX97706.1"/>
    </source>
</evidence>
<accession>A0A411B7V9</accession>
<evidence type="ECO:0000313" key="2">
    <source>
        <dbReference type="Proteomes" id="UP000289219"/>
    </source>
</evidence>
<proteinExistence type="predicted"/>
<name>A0A411B7V9_9CAUD</name>